<dbReference type="STRING" id="1658765.Msub_12013"/>
<dbReference type="PATRIC" id="fig|1658765.3.peg.2014"/>
<gene>
    <name evidence="1" type="ORF">Msub_12013</name>
</gene>
<dbReference type="OrthoDB" id="199084at2"/>
<accession>A0A0J7JD62</accession>
<organism evidence="1 2">
    <name type="scientific">Marinobacter subterrani</name>
    <dbReference type="NCBI Taxonomy" id="1658765"/>
    <lineage>
        <taxon>Bacteria</taxon>
        <taxon>Pseudomonadati</taxon>
        <taxon>Pseudomonadota</taxon>
        <taxon>Gammaproteobacteria</taxon>
        <taxon>Pseudomonadales</taxon>
        <taxon>Marinobacteraceae</taxon>
        <taxon>Marinobacter</taxon>
    </lineage>
</organism>
<evidence type="ECO:0000313" key="1">
    <source>
        <dbReference type="EMBL" id="KMQ75804.1"/>
    </source>
</evidence>
<dbReference type="EMBL" id="LFBU01000001">
    <property type="protein sequence ID" value="KMQ75804.1"/>
    <property type="molecule type" value="Genomic_DNA"/>
</dbReference>
<keyword evidence="2" id="KW-1185">Reference proteome</keyword>
<proteinExistence type="predicted"/>
<sequence>MKRFFRYTGWVLGGLLFLLSGPILLATSGSLQGAESWQTATRESAGIAPPPETAQEAIVQVYGARAWSWRGYFAVHTWIATKEKGADHYQVHQVIGWRNHVVNSGPGEPDRHWYGARPELYADIRGALAEKLIPRIYEAVDSYPFPTEYQAWPGPNSNTFVAWVIRQVPGLDVALPNHAIGKDYLVDQIVAEVPGGAGYQVSFGGYFGLLAGVREGVELNVLGLSFGINPLALGIKLPGIGELALRNTNPMPSDSDQTAGAGWEL</sequence>
<dbReference type="AlphaFoldDB" id="A0A0J7JD62"/>
<dbReference type="Proteomes" id="UP000036102">
    <property type="component" value="Unassembled WGS sequence"/>
</dbReference>
<comment type="caution">
    <text evidence="1">The sequence shown here is derived from an EMBL/GenBank/DDBJ whole genome shotgun (WGS) entry which is preliminary data.</text>
</comment>
<dbReference type="InterPro" id="IPR022224">
    <property type="entry name" value="DUF3750"/>
</dbReference>
<protein>
    <recommendedName>
        <fullName evidence="3">DUF3750 domain-containing protein</fullName>
    </recommendedName>
</protein>
<dbReference type="Pfam" id="PF12570">
    <property type="entry name" value="DUF3750"/>
    <property type="match status" value="1"/>
</dbReference>
<dbReference type="RefSeq" id="WP_048495864.1">
    <property type="nucleotide sequence ID" value="NZ_LFBU01000001.1"/>
</dbReference>
<reference evidence="1 2" key="1">
    <citation type="submission" date="2015-06" db="EMBL/GenBank/DDBJ databases">
        <title>Marinobacter subterrani, a genetically tractable neutrophilic iron-oxidizing strain isolated from the Soudan Iron Mine.</title>
        <authorList>
            <person name="Bonis B.M."/>
            <person name="Gralnick J.A."/>
        </authorList>
    </citation>
    <scope>NUCLEOTIDE SEQUENCE [LARGE SCALE GENOMIC DNA]</scope>
    <source>
        <strain evidence="1 2">JG233</strain>
    </source>
</reference>
<evidence type="ECO:0008006" key="3">
    <source>
        <dbReference type="Google" id="ProtNLM"/>
    </source>
</evidence>
<name>A0A0J7JD62_9GAMM</name>
<evidence type="ECO:0000313" key="2">
    <source>
        <dbReference type="Proteomes" id="UP000036102"/>
    </source>
</evidence>